<sequence>VTFDFAGHRGMGVKIREVASRGVHGVAAMMAGPHDPVLVHTGMRNIKFCITWPGYPHVEWLRTIDIVTPTGPITRSQLAALVSQQYMRFIEKCQHENISGSQFAQWRLGYPNLGVEHLVLMSITNVLDDVWQATITIER</sequence>
<proteinExistence type="predicted"/>
<evidence type="ECO:0000313" key="1">
    <source>
        <dbReference type="EMBL" id="KDQ63932.1"/>
    </source>
</evidence>
<reference evidence="2" key="1">
    <citation type="journal article" date="2014" name="Proc. Natl. Acad. Sci. U.S.A.">
        <title>Extensive sampling of basidiomycete genomes demonstrates inadequacy of the white-rot/brown-rot paradigm for wood decay fungi.</title>
        <authorList>
            <person name="Riley R."/>
            <person name="Salamov A.A."/>
            <person name="Brown D.W."/>
            <person name="Nagy L.G."/>
            <person name="Floudas D."/>
            <person name="Held B.W."/>
            <person name="Levasseur A."/>
            <person name="Lombard V."/>
            <person name="Morin E."/>
            <person name="Otillar R."/>
            <person name="Lindquist E.A."/>
            <person name="Sun H."/>
            <person name="LaButti K.M."/>
            <person name="Schmutz J."/>
            <person name="Jabbour D."/>
            <person name="Luo H."/>
            <person name="Baker S.E."/>
            <person name="Pisabarro A.G."/>
            <person name="Walton J.D."/>
            <person name="Blanchette R.A."/>
            <person name="Henrissat B."/>
            <person name="Martin F."/>
            <person name="Cullen D."/>
            <person name="Hibbett D.S."/>
            <person name="Grigoriev I.V."/>
        </authorList>
    </citation>
    <scope>NUCLEOTIDE SEQUENCE [LARGE SCALE GENOMIC DNA]</scope>
    <source>
        <strain evidence="2">MUCL 33604</strain>
    </source>
</reference>
<dbReference type="InParanoid" id="A0A067QKB4"/>
<evidence type="ECO:0000313" key="2">
    <source>
        <dbReference type="Proteomes" id="UP000027265"/>
    </source>
</evidence>
<dbReference type="HOGENOM" id="CLU_165187_0_0_1"/>
<dbReference type="AlphaFoldDB" id="A0A067QKB4"/>
<organism evidence="1 2">
    <name type="scientific">Jaapia argillacea MUCL 33604</name>
    <dbReference type="NCBI Taxonomy" id="933084"/>
    <lineage>
        <taxon>Eukaryota</taxon>
        <taxon>Fungi</taxon>
        <taxon>Dikarya</taxon>
        <taxon>Basidiomycota</taxon>
        <taxon>Agaricomycotina</taxon>
        <taxon>Agaricomycetes</taxon>
        <taxon>Agaricomycetidae</taxon>
        <taxon>Jaapiales</taxon>
        <taxon>Jaapiaceae</taxon>
        <taxon>Jaapia</taxon>
    </lineage>
</organism>
<keyword evidence="2" id="KW-1185">Reference proteome</keyword>
<accession>A0A067QKB4</accession>
<protein>
    <submittedName>
        <fullName evidence="1">Uncharacterized protein</fullName>
    </submittedName>
</protein>
<dbReference type="EMBL" id="KL197709">
    <property type="protein sequence ID" value="KDQ63932.1"/>
    <property type="molecule type" value="Genomic_DNA"/>
</dbReference>
<feature type="non-terminal residue" evidence="1">
    <location>
        <position position="139"/>
    </location>
</feature>
<feature type="non-terminal residue" evidence="1">
    <location>
        <position position="1"/>
    </location>
</feature>
<dbReference type="OrthoDB" id="2662268at2759"/>
<dbReference type="Proteomes" id="UP000027265">
    <property type="component" value="Unassembled WGS sequence"/>
</dbReference>
<name>A0A067QKB4_9AGAM</name>
<gene>
    <name evidence="1" type="ORF">JAAARDRAFT_86951</name>
</gene>